<name>A0A934KI60_9BACT</name>
<dbReference type="Proteomes" id="UP000614410">
    <property type="component" value="Unassembled WGS sequence"/>
</dbReference>
<proteinExistence type="predicted"/>
<reference evidence="1 2" key="1">
    <citation type="submission" date="2020-10" db="EMBL/GenBank/DDBJ databases">
        <title>Ca. Dormibacterota MAGs.</title>
        <authorList>
            <person name="Montgomery K."/>
        </authorList>
    </citation>
    <scope>NUCLEOTIDE SEQUENCE [LARGE SCALE GENOMIC DNA]</scope>
    <source>
        <strain evidence="1">Mitchell_Peninsula_5</strain>
    </source>
</reference>
<sequence length="157" mass="15814">MAVYVIVIAAVVLLLIAAYRSLGGSSGRPVEARTLLGSLHAQLQESVDHLSSWLDSPDALAAEAARTGRRGAAGVQQTLDGIPNPVTLDDADAAARALLAAAAEDSAWAWRLVQADADSPGLTAAVIALRDHAADCCAAAAGLLAADAPRGEPGDGV</sequence>
<dbReference type="AlphaFoldDB" id="A0A934KI60"/>
<protein>
    <submittedName>
        <fullName evidence="1">Uncharacterized protein</fullName>
    </submittedName>
</protein>
<evidence type="ECO:0000313" key="2">
    <source>
        <dbReference type="Proteomes" id="UP000614410"/>
    </source>
</evidence>
<evidence type="ECO:0000313" key="1">
    <source>
        <dbReference type="EMBL" id="MBJ7609896.1"/>
    </source>
</evidence>
<dbReference type="EMBL" id="JAEKNN010000053">
    <property type="protein sequence ID" value="MBJ7609896.1"/>
    <property type="molecule type" value="Genomic_DNA"/>
</dbReference>
<organism evidence="1 2">
    <name type="scientific">Candidatus Amunia macphersoniae</name>
    <dbReference type="NCBI Taxonomy" id="3127014"/>
    <lineage>
        <taxon>Bacteria</taxon>
        <taxon>Bacillati</taxon>
        <taxon>Candidatus Dormiibacterota</taxon>
        <taxon>Candidatus Dormibacteria</taxon>
        <taxon>Candidatus Aeolococcales</taxon>
        <taxon>Candidatus Aeolococcaceae</taxon>
        <taxon>Candidatus Amunia</taxon>
    </lineage>
</organism>
<comment type="caution">
    <text evidence="1">The sequence shown here is derived from an EMBL/GenBank/DDBJ whole genome shotgun (WGS) entry which is preliminary data.</text>
</comment>
<gene>
    <name evidence="1" type="ORF">JF887_10785</name>
</gene>
<accession>A0A934KI60</accession>